<evidence type="ECO:0000313" key="4">
    <source>
        <dbReference type="EMBL" id="PRD16627.1"/>
    </source>
</evidence>
<sequence>MSDTLNIGLIGSGFMGQAHADAIRRAALLYPNLPKTPVLYAIADQNQAMAEQAAKRFGALHAFGNWREMLQDPNIDVIDITSPNHLHHQMALEAVAAGKHVYCEKPLAVTEPQAREMAEAARKAGVKTMVAFNNIKTPAAQLAKQLIERGEIGTPVRFRGTFDQGFYNDPELPWSWRCSQELAGSGSLGDLGAHTLSVAQYLMGGISEVCASGQTYLKTRPVPGVDSGYASKVEANAERREVENDDQMQCLVTFDSGAAGVIESSRISAGRIFGVYWEVSGTEGTLYMDGERFNELQVFRFNDDKRDRGFKTLYAGSQIPSYSAFFGFDFGGGGLGYFDVKVLEVHDLVQGICRDDDCYPNFAFGWENQRILQAIEDSMDERRWVNVNN</sequence>
<dbReference type="Gene3D" id="3.30.360.10">
    <property type="entry name" value="Dihydrodipicolinate Reductase, domain 2"/>
    <property type="match status" value="1"/>
</dbReference>
<dbReference type="SUPFAM" id="SSF51735">
    <property type="entry name" value="NAD(P)-binding Rossmann-fold domains"/>
    <property type="match status" value="1"/>
</dbReference>
<evidence type="ECO:0000259" key="2">
    <source>
        <dbReference type="Pfam" id="PF01408"/>
    </source>
</evidence>
<feature type="domain" description="GFO/IDH/MocA-like oxidoreductase" evidence="3">
    <location>
        <begin position="141"/>
        <end position="286"/>
    </location>
</feature>
<dbReference type="InterPro" id="IPR055170">
    <property type="entry name" value="GFO_IDH_MocA-like_dom"/>
</dbReference>
<name>A0A2S9IFS0_9GAMM</name>
<dbReference type="SUPFAM" id="SSF55347">
    <property type="entry name" value="Glyceraldehyde-3-phosphate dehydrogenase-like, C-terminal domain"/>
    <property type="match status" value="1"/>
</dbReference>
<dbReference type="Pfam" id="PF01408">
    <property type="entry name" value="GFO_IDH_MocA"/>
    <property type="match status" value="1"/>
</dbReference>
<dbReference type="GO" id="GO:0016491">
    <property type="term" value="F:oxidoreductase activity"/>
    <property type="evidence" value="ECO:0007669"/>
    <property type="project" value="UniProtKB-KW"/>
</dbReference>
<dbReference type="InterPro" id="IPR036291">
    <property type="entry name" value="NAD(P)-bd_dom_sf"/>
</dbReference>
<dbReference type="Proteomes" id="UP000239181">
    <property type="component" value="Unassembled WGS sequence"/>
</dbReference>
<dbReference type="Gene3D" id="3.40.50.720">
    <property type="entry name" value="NAD(P)-binding Rossmann-like Domain"/>
    <property type="match status" value="1"/>
</dbReference>
<dbReference type="EMBL" id="PDET01000002">
    <property type="protein sequence ID" value="PRD16627.1"/>
    <property type="molecule type" value="Genomic_DNA"/>
</dbReference>
<feature type="domain" description="Gfo/Idh/MocA-like oxidoreductase N-terminal" evidence="2">
    <location>
        <begin position="5"/>
        <end position="132"/>
    </location>
</feature>
<keyword evidence="1" id="KW-0560">Oxidoreductase</keyword>
<organism evidence="4 5">
    <name type="scientific">Pantoea coffeiphila</name>
    <dbReference type="NCBI Taxonomy" id="1465635"/>
    <lineage>
        <taxon>Bacteria</taxon>
        <taxon>Pseudomonadati</taxon>
        <taxon>Pseudomonadota</taxon>
        <taxon>Gammaproteobacteria</taxon>
        <taxon>Enterobacterales</taxon>
        <taxon>Erwiniaceae</taxon>
        <taxon>Pantoea</taxon>
    </lineage>
</organism>
<dbReference type="PANTHER" id="PTHR43818">
    <property type="entry name" value="BCDNA.GH03377"/>
    <property type="match status" value="1"/>
</dbReference>
<evidence type="ECO:0000259" key="3">
    <source>
        <dbReference type="Pfam" id="PF22725"/>
    </source>
</evidence>
<reference evidence="4 5" key="1">
    <citation type="submission" date="2017-10" db="EMBL/GenBank/DDBJ databases">
        <title>Draft genome of two endophytic bacteria isolated from 'guarana' Paullinia cupana (Mart.) Ducke.</title>
        <authorList>
            <person name="Siqueira K.A."/>
            <person name="Liotti R.G."/>
            <person name="Mendes T.A."/>
            <person name="Soares M.A."/>
        </authorList>
    </citation>
    <scope>NUCLEOTIDE SEQUENCE [LARGE SCALE GENOMIC DNA]</scope>
    <source>
        <strain evidence="4 5">342</strain>
    </source>
</reference>
<dbReference type="RefSeq" id="WP_105591207.1">
    <property type="nucleotide sequence ID" value="NZ_PDET01000002.1"/>
</dbReference>
<keyword evidence="5" id="KW-1185">Reference proteome</keyword>
<dbReference type="OrthoDB" id="9801953at2"/>
<dbReference type="InterPro" id="IPR000683">
    <property type="entry name" value="Gfo/Idh/MocA-like_OxRdtase_N"/>
</dbReference>
<dbReference type="PANTHER" id="PTHR43818:SF11">
    <property type="entry name" value="BCDNA.GH03377"/>
    <property type="match status" value="1"/>
</dbReference>
<dbReference type="Pfam" id="PF22725">
    <property type="entry name" value="GFO_IDH_MocA_C3"/>
    <property type="match status" value="1"/>
</dbReference>
<accession>A0A2S9IFS0</accession>
<dbReference type="InterPro" id="IPR050463">
    <property type="entry name" value="Gfo/Idh/MocA_oxidrdct_glycsds"/>
</dbReference>
<dbReference type="AlphaFoldDB" id="A0A2S9IFS0"/>
<proteinExistence type="predicted"/>
<gene>
    <name evidence="4" type="ORF">CQW29_02885</name>
</gene>
<comment type="caution">
    <text evidence="4">The sequence shown here is derived from an EMBL/GenBank/DDBJ whole genome shotgun (WGS) entry which is preliminary data.</text>
</comment>
<dbReference type="GO" id="GO:0000166">
    <property type="term" value="F:nucleotide binding"/>
    <property type="evidence" value="ECO:0007669"/>
    <property type="project" value="InterPro"/>
</dbReference>
<evidence type="ECO:0000313" key="5">
    <source>
        <dbReference type="Proteomes" id="UP000239181"/>
    </source>
</evidence>
<evidence type="ECO:0000256" key="1">
    <source>
        <dbReference type="ARBA" id="ARBA00023002"/>
    </source>
</evidence>
<protein>
    <submittedName>
        <fullName evidence="4">Oxidoreductase</fullName>
    </submittedName>
</protein>